<protein>
    <submittedName>
        <fullName evidence="2">Uncharacterized protein</fullName>
    </submittedName>
</protein>
<proteinExistence type="predicted"/>
<sequence length="177" mass="20107">MGAWLQRGVNRLPAFVLGLLQTYERWEYDSMMYYMLGIWFSILSASIPSVKMRIVEVDIALVYGMYLLYSQRTMIADGQLLKLDPLSKRALSTLVHPEFITAVQPHIMGCLLPLPDRATEDSRAAARQVRAHLTSAHRELWTPCAKLCLTAAEGKLFQDAAAFLDTTLKTDVSRWWV</sequence>
<evidence type="ECO:0000313" key="1">
    <source>
        <dbReference type="EMBL" id="KAG2487742.1"/>
    </source>
</evidence>
<organism evidence="2 3">
    <name type="scientific">Edaphochlamys debaryana</name>
    <dbReference type="NCBI Taxonomy" id="47281"/>
    <lineage>
        <taxon>Eukaryota</taxon>
        <taxon>Viridiplantae</taxon>
        <taxon>Chlorophyta</taxon>
        <taxon>core chlorophytes</taxon>
        <taxon>Chlorophyceae</taxon>
        <taxon>CS clade</taxon>
        <taxon>Chlamydomonadales</taxon>
        <taxon>Chlamydomonadales incertae sedis</taxon>
        <taxon>Edaphochlamys</taxon>
    </lineage>
</organism>
<keyword evidence="3" id="KW-1185">Reference proteome</keyword>
<accession>A0A835XY09</accession>
<dbReference type="Proteomes" id="UP000612055">
    <property type="component" value="Unassembled WGS sequence"/>
</dbReference>
<gene>
    <name evidence="1" type="ORF">HYH03_013587</name>
    <name evidence="2" type="ORF">HYH03_013589</name>
</gene>
<dbReference type="EMBL" id="JAEHOE010000092">
    <property type="protein sequence ID" value="KAG2487744.1"/>
    <property type="molecule type" value="Genomic_DNA"/>
</dbReference>
<evidence type="ECO:0000313" key="2">
    <source>
        <dbReference type="EMBL" id="KAG2487744.1"/>
    </source>
</evidence>
<evidence type="ECO:0000313" key="3">
    <source>
        <dbReference type="Proteomes" id="UP000612055"/>
    </source>
</evidence>
<dbReference type="EMBL" id="JAEHOE010000092">
    <property type="protein sequence ID" value="KAG2487742.1"/>
    <property type="molecule type" value="Genomic_DNA"/>
</dbReference>
<reference evidence="2" key="1">
    <citation type="journal article" date="2020" name="bioRxiv">
        <title>Comparative genomics of Chlamydomonas.</title>
        <authorList>
            <person name="Craig R.J."/>
            <person name="Hasan A.R."/>
            <person name="Ness R.W."/>
            <person name="Keightley P.D."/>
        </authorList>
    </citation>
    <scope>NUCLEOTIDE SEQUENCE</scope>
    <source>
        <strain evidence="2">CCAP 11/70</strain>
    </source>
</reference>
<name>A0A835XY09_9CHLO</name>
<dbReference type="AlphaFoldDB" id="A0A835XY09"/>
<comment type="caution">
    <text evidence="2">The sequence shown here is derived from an EMBL/GenBank/DDBJ whole genome shotgun (WGS) entry which is preliminary data.</text>
</comment>
<dbReference type="OrthoDB" id="555683at2759"/>